<dbReference type="InterPro" id="IPR050817">
    <property type="entry name" value="DjlA_DnaK_co-chaperone"/>
</dbReference>
<feature type="region of interest" description="Disordered" evidence="2">
    <location>
        <begin position="769"/>
        <end position="827"/>
    </location>
</feature>
<dbReference type="GeneID" id="8242992"/>
<accession>C1E3M7</accession>
<feature type="compositionally biased region" description="Pro residues" evidence="2">
    <location>
        <begin position="1904"/>
        <end position="1919"/>
    </location>
</feature>
<dbReference type="InterPro" id="IPR000048">
    <property type="entry name" value="IQ_motif_EF-hand-BS"/>
</dbReference>
<feature type="coiled-coil region" evidence="1">
    <location>
        <begin position="307"/>
        <end position="338"/>
    </location>
</feature>
<dbReference type="Gene3D" id="1.10.287.110">
    <property type="entry name" value="DnaJ domain"/>
    <property type="match status" value="1"/>
</dbReference>
<dbReference type="Pfam" id="PF00226">
    <property type="entry name" value="DnaJ"/>
    <property type="match status" value="1"/>
</dbReference>
<feature type="region of interest" description="Disordered" evidence="2">
    <location>
        <begin position="908"/>
        <end position="990"/>
    </location>
</feature>
<dbReference type="InterPro" id="IPR049304">
    <property type="entry name" value="Gly_rich_dom"/>
</dbReference>
<feature type="region of interest" description="Disordered" evidence="2">
    <location>
        <begin position="2222"/>
        <end position="2276"/>
    </location>
</feature>
<protein>
    <recommendedName>
        <fullName evidence="3">J domain-containing protein</fullName>
    </recommendedName>
</protein>
<feature type="compositionally biased region" description="Low complexity" evidence="2">
    <location>
        <begin position="80"/>
        <end position="92"/>
    </location>
</feature>
<feature type="compositionally biased region" description="Low complexity" evidence="2">
    <location>
        <begin position="2266"/>
        <end position="2276"/>
    </location>
</feature>
<gene>
    <name evidence="4" type="ORF">MICPUN_99981</name>
</gene>
<evidence type="ECO:0000259" key="3">
    <source>
        <dbReference type="PROSITE" id="PS50076"/>
    </source>
</evidence>
<dbReference type="CDD" id="cd06257">
    <property type="entry name" value="DnaJ"/>
    <property type="match status" value="1"/>
</dbReference>
<feature type="region of interest" description="Disordered" evidence="2">
    <location>
        <begin position="39"/>
        <end position="103"/>
    </location>
</feature>
<evidence type="ECO:0000256" key="1">
    <source>
        <dbReference type="SAM" id="Coils"/>
    </source>
</evidence>
<dbReference type="Pfam" id="PF00612">
    <property type="entry name" value="IQ"/>
    <property type="match status" value="1"/>
</dbReference>
<dbReference type="InParanoid" id="C1E3M7"/>
<dbReference type="Pfam" id="PF21722">
    <property type="entry name" value="Gly_rich_2"/>
    <property type="match status" value="3"/>
</dbReference>
<dbReference type="OrthoDB" id="66964at2759"/>
<dbReference type="SMART" id="SM00015">
    <property type="entry name" value="IQ"/>
    <property type="match status" value="1"/>
</dbReference>
<evidence type="ECO:0000313" key="5">
    <source>
        <dbReference type="Proteomes" id="UP000002009"/>
    </source>
</evidence>
<feature type="compositionally biased region" description="Low complexity" evidence="2">
    <location>
        <begin position="1704"/>
        <end position="1720"/>
    </location>
</feature>
<dbReference type="CDD" id="cd00185">
    <property type="entry name" value="TNFRSF"/>
    <property type="match status" value="1"/>
</dbReference>
<reference evidence="4 5" key="1">
    <citation type="journal article" date="2009" name="Science">
        <title>Green evolution and dynamic adaptations revealed by genomes of the marine picoeukaryotes Micromonas.</title>
        <authorList>
            <person name="Worden A.Z."/>
            <person name="Lee J.H."/>
            <person name="Mock T."/>
            <person name="Rouze P."/>
            <person name="Simmons M.P."/>
            <person name="Aerts A.L."/>
            <person name="Allen A.E."/>
            <person name="Cuvelier M.L."/>
            <person name="Derelle E."/>
            <person name="Everett M.V."/>
            <person name="Foulon E."/>
            <person name="Grimwood J."/>
            <person name="Gundlach H."/>
            <person name="Henrissat B."/>
            <person name="Napoli C."/>
            <person name="McDonald S.M."/>
            <person name="Parker M.S."/>
            <person name="Rombauts S."/>
            <person name="Salamov A."/>
            <person name="Von Dassow P."/>
            <person name="Badger J.H."/>
            <person name="Coutinho P.M."/>
            <person name="Demir E."/>
            <person name="Dubchak I."/>
            <person name="Gentemann C."/>
            <person name="Eikrem W."/>
            <person name="Gready J.E."/>
            <person name="John U."/>
            <person name="Lanier W."/>
            <person name="Lindquist E.A."/>
            <person name="Lucas S."/>
            <person name="Mayer K.F."/>
            <person name="Moreau H."/>
            <person name="Not F."/>
            <person name="Otillar R."/>
            <person name="Panaud O."/>
            <person name="Pangilinan J."/>
            <person name="Paulsen I."/>
            <person name="Piegu B."/>
            <person name="Poliakov A."/>
            <person name="Robbens S."/>
            <person name="Schmutz J."/>
            <person name="Toulza E."/>
            <person name="Wyss T."/>
            <person name="Zelensky A."/>
            <person name="Zhou K."/>
            <person name="Armbrust E.V."/>
            <person name="Bhattacharya D."/>
            <person name="Goodenough U.W."/>
            <person name="Van de Peer Y."/>
            <person name="Grigoriev I.V."/>
        </authorList>
    </citation>
    <scope>NUCLEOTIDE SEQUENCE [LARGE SCALE GENOMIC DNA]</scope>
    <source>
        <strain evidence="5">RCC299 / NOUM17</strain>
    </source>
</reference>
<feature type="compositionally biased region" description="Basic and acidic residues" evidence="2">
    <location>
        <begin position="2222"/>
        <end position="2232"/>
    </location>
</feature>
<dbReference type="EMBL" id="CP001325">
    <property type="protein sequence ID" value="ACO62965.1"/>
    <property type="molecule type" value="Genomic_DNA"/>
</dbReference>
<dbReference type="PANTHER" id="PTHR24074">
    <property type="entry name" value="CO-CHAPERONE PROTEIN DJLA"/>
    <property type="match status" value="1"/>
</dbReference>
<feature type="region of interest" description="Disordered" evidence="2">
    <location>
        <begin position="1326"/>
        <end position="1363"/>
    </location>
</feature>
<dbReference type="PROSITE" id="PS50076">
    <property type="entry name" value="DNAJ_2"/>
    <property type="match status" value="1"/>
</dbReference>
<dbReference type="Gene3D" id="1.20.5.190">
    <property type="match status" value="1"/>
</dbReference>
<feature type="compositionally biased region" description="Gly residues" evidence="2">
    <location>
        <begin position="1545"/>
        <end position="1586"/>
    </location>
</feature>
<dbReference type="PRINTS" id="PR00625">
    <property type="entry name" value="JDOMAIN"/>
</dbReference>
<organism evidence="4 5">
    <name type="scientific">Micromonas commoda (strain RCC299 / NOUM17 / CCMP2709)</name>
    <name type="common">Picoplanktonic green alga</name>
    <dbReference type="NCBI Taxonomy" id="296587"/>
    <lineage>
        <taxon>Eukaryota</taxon>
        <taxon>Viridiplantae</taxon>
        <taxon>Chlorophyta</taxon>
        <taxon>Mamiellophyceae</taxon>
        <taxon>Mamiellales</taxon>
        <taxon>Mamiellaceae</taxon>
        <taxon>Micromonas</taxon>
    </lineage>
</organism>
<evidence type="ECO:0000313" key="4">
    <source>
        <dbReference type="EMBL" id="ACO62965.1"/>
    </source>
</evidence>
<dbReference type="SUPFAM" id="SSF46565">
    <property type="entry name" value="Chaperone J-domain"/>
    <property type="match status" value="1"/>
</dbReference>
<dbReference type="CDD" id="cd23767">
    <property type="entry name" value="IQCD"/>
    <property type="match status" value="1"/>
</dbReference>
<feature type="region of interest" description="Disordered" evidence="2">
    <location>
        <begin position="126"/>
        <end position="152"/>
    </location>
</feature>
<feature type="region of interest" description="Disordered" evidence="2">
    <location>
        <begin position="1704"/>
        <end position="1748"/>
    </location>
</feature>
<feature type="compositionally biased region" description="Gly residues" evidence="2">
    <location>
        <begin position="940"/>
        <end position="981"/>
    </location>
</feature>
<feature type="compositionally biased region" description="Low complexity" evidence="2">
    <location>
        <begin position="1893"/>
        <end position="1903"/>
    </location>
</feature>
<dbReference type="KEGG" id="mis:MICPUN_99981"/>
<dbReference type="InterPro" id="IPR036869">
    <property type="entry name" value="J_dom_sf"/>
</dbReference>
<feature type="region of interest" description="Disordered" evidence="2">
    <location>
        <begin position="1520"/>
        <end position="1602"/>
    </location>
</feature>
<feature type="coiled-coil region" evidence="1">
    <location>
        <begin position="599"/>
        <end position="626"/>
    </location>
</feature>
<feature type="region of interest" description="Disordered" evidence="2">
    <location>
        <begin position="2057"/>
        <end position="2082"/>
    </location>
</feature>
<proteinExistence type="predicted"/>
<feature type="compositionally biased region" description="Pro residues" evidence="2">
    <location>
        <begin position="1721"/>
        <end position="1736"/>
    </location>
</feature>
<feature type="compositionally biased region" description="Gly residues" evidence="2">
    <location>
        <begin position="1326"/>
        <end position="1337"/>
    </location>
</feature>
<feature type="compositionally biased region" description="Gly residues" evidence="2">
    <location>
        <begin position="1520"/>
        <end position="1533"/>
    </location>
</feature>
<dbReference type="InterPro" id="IPR009030">
    <property type="entry name" value="Growth_fac_rcpt_cys_sf"/>
</dbReference>
<dbReference type="RefSeq" id="XP_002501707.1">
    <property type="nucleotide sequence ID" value="XM_002501661.1"/>
</dbReference>
<feature type="domain" description="J" evidence="3">
    <location>
        <begin position="1956"/>
        <end position="2024"/>
    </location>
</feature>
<dbReference type="Proteomes" id="UP000002009">
    <property type="component" value="Chromosome 4"/>
</dbReference>
<dbReference type="PROSITE" id="PS50096">
    <property type="entry name" value="IQ"/>
    <property type="match status" value="1"/>
</dbReference>
<keyword evidence="1" id="KW-0175">Coiled coil</keyword>
<dbReference type="eggNOG" id="KOG0717">
    <property type="taxonomic scope" value="Eukaryota"/>
</dbReference>
<dbReference type="STRING" id="296587.C1E3M7"/>
<name>C1E3M7_MICCC</name>
<feature type="region of interest" description="Disordered" evidence="2">
    <location>
        <begin position="1889"/>
        <end position="1927"/>
    </location>
</feature>
<dbReference type="SUPFAM" id="SSF57184">
    <property type="entry name" value="Growth factor receptor domain"/>
    <property type="match status" value="1"/>
</dbReference>
<sequence length="2276" mass="231019">MAEWEARWAEQQVPVRTPVRIRNPREALEKQHLMGRLHRIEQEGAHDDGDDVAGPYGKPKAVGTTDMDEFTSIFARAMAESDSSPEPASPSSPDEPEPRDPGSMLADLALVDAVWERRSMIPERRDARGATKIPVADEDDDDAPAAPVAPADRWGAPMVEPAARVGITDAASKAVVGSRAMDAIAGNLERLLRDSSEIEPLEPFESLPLHFASKGRPLYEAWDFKPLAPPPPRPSAVIAGALDVRGVHGMDGITNVINVAPRETEPDDPLRFDVVGDRFGDVARADAAERRRNGERRAKVNYLGTVAKVLTSEMDDLLENLRRREANAHREISKEEAAFRRRHAEAKEAIGSWHEQVVISWDADLRAEFDGAVRDACEAVMDDMMEELRWRFGRDIRSAALKIQSCFRGWKARRLAKIRRKGLAAGLAYLRNTALYVRFGFWRHNAAAMRRSRLMLEAADKRRVFARRHKVFLGWRDAARKDKAFRLQCEELGRAMAYRRVAPAFREWRGAARRAVRQRVTAVRLLLSVERRRVAWAFRTWSHNAAGCARARVLDTRAHAVASRAAAAAVELAERKATEAWEAAKESSLKASCGRFKEARELAAAAKALAVESEAAEREAAEQARRAGPSLGADGKRAWAAYGAVHGASARAAAAAAAANAASEFKAAAKAYCNRILLRKVFRAWAEYSEWLKPLRAKAGRALSLFKNNSVGRTFYAWMDHAKEERARREVDAVRAYMDIHQGLISKHIRRGRAPLGEKVNVASSARRGAYGSSVGEKRPAKSTGAPSNAADRAERRRVAAAAAAGKSARRRAAGFEEGDAGDGRGGGSWVAGGVDAWVATTARITDRSRIGIFQVTDPSLTEVEVLVVGGGGGGSSIDGGGGGGGAVLYSASKTLSSSSITVTVGGGGTGGWSPSEGGASAFDGMVANGGKVGTEEGGHGGASGSENAGGLGDSAGGGGGGAGGPGEVGIGTDAGDGGPGVQSAISGTSNHYGGGGGGGGAYGGTPGNGGLGGGGSGGYGENGHSGLAFSGGGGGGGGGRGGPYVGGSGGSGVVVVRYKKKSTGTPSCTTSQYLKDGSCVACPPSKGATPSHPSATSTGGSATFCTCPENYYAYAGMNAPSMYDWACQECPVGSSFIKNGSAIPTANGASDTCDCKAGYYLDNTGLNCHVCAPGTTSAGGRVTECSAIPNSDARATGGTTIITVGDYVIHNFTSNGTFTVTDPSLTEVEVLVVGGGGGGGDDTGGGGGGGAVLYSASKTLSSSLITVTVGNGGTGGWSPGEGGASVFDGMVANGGKAGIGAANGGNGGASGSGKAGASGIGFRTGGGGGGAGGQGEAGTNEKGGDGGPGVQSDISGSSNSYGGGGGGGGSNYYYTDPGNGGLGGGAPGAQGSASLASQGSAFTGGGGGGGGYMAIGGSGGSGVVIVRYKKKAASTPSVGSSDTRATGGKITTVGDYVIHNFTSNGTLAVTDNSLTEVEVLVVGGGGGGGDASGGGGGGGAVLYSASKTLSSSSIPVTVGTGGTGDWSPGEGGASVFDGMEANGGKAGKPNGGIGGASGSGNAGGSGASGALGTMGGGGGGAGGPGEAPIGSDAGDGGPGVESAIHGASNYYGGGGGGGGGPSATPGNGGLGGGGQGRYGKAYSGSAFTGGGGGGAGGPYPGGTGGSGIVIVRYKKKATGTPSCTTSQYLKDGACVACATGTTSAGGNATECTASSSGSSPGPPTSSPGPSSPSPSPAQEKKETAEKTRDSILADIADPAVKKKAKLLADAAIAGETVQRLSAKLSAADADAACASAYSKAAVSSGKGACVAKPDTSAAAGRRRLSATTYNVELMFKSSEVSDDALAAAANELKANGVEGVTSQTSVDPMQELKVIPGIDTNKLQTFDREAKAAAAAAPSPSSEQPPPPPPPPSPPPPNLVEDDDDAAVGQGGRLVACVAAMLAIVLVAGMPRARSHYEVLGVSPDAPSDEVRRAYRRLALVLHPDKRAVGVSEDEAKERFQRLVEAFKVVGDETGRREYDESHASEIFAAEATAPAGGGVHDRDSWNDVIAKLNAQRAKRNKTADKERGKKASSSGAPDAAEVGAKLPFPAAPRPLGCLPEEIVLEVFGCAGVSRLVEVEARPRKTAAKAGSITIPDGDWRRVLRMTLKETEISRLCVAKGLEPSTCYTFRTRAGVRTEDLGEEWRGEASRLVPEIFGPWSDESAMAKTAALSEKEAIRRMRAEKRDEARAIAKKSKKSKSKKEKKKKSKKETRKSRKRKRSSSDSDSGDSSDSS</sequence>
<feature type="compositionally biased region" description="Basic residues" evidence="2">
    <location>
        <begin position="2233"/>
        <end position="2262"/>
    </location>
</feature>
<evidence type="ECO:0000256" key="2">
    <source>
        <dbReference type="SAM" id="MobiDB-lite"/>
    </source>
</evidence>
<feature type="compositionally biased region" description="Basic and acidic residues" evidence="2">
    <location>
        <begin position="1739"/>
        <end position="1748"/>
    </location>
</feature>
<keyword evidence="5" id="KW-1185">Reference proteome</keyword>
<dbReference type="InterPro" id="IPR001623">
    <property type="entry name" value="DnaJ_domain"/>
</dbReference>
<dbReference type="SMART" id="SM00271">
    <property type="entry name" value="DnaJ"/>
    <property type="match status" value="1"/>
</dbReference>